<gene>
    <name evidence="2" type="ORF">A6E74_11035</name>
</gene>
<proteinExistence type="predicted"/>
<evidence type="ECO:0000313" key="2">
    <source>
        <dbReference type="EMBL" id="OAQ54900.1"/>
    </source>
</evidence>
<accession>A0A179EPV4</accession>
<keyword evidence="3" id="KW-1185">Reference proteome</keyword>
<feature type="compositionally biased region" description="Low complexity" evidence="1">
    <location>
        <begin position="179"/>
        <end position="194"/>
    </location>
</feature>
<sequence length="194" mass="22003">MRKKRPVLLFWLIGFFLLLILSVTISGRITTEIVHTKTEKIVASKESVDKFRKEFSTYWWEDYKFEADYDQGELVIYLPKGKEDNQFTNIDDVLSAISLRQYQFKDKRLTVLLLSNSGEKLARLKNGKVTKGYSDKVDKKVVASRLAEWKKTNTPTKTSDSSHPKTTIDSTTAPPATNSSESLSTSSHLSGTSQ</sequence>
<feature type="compositionally biased region" description="Polar residues" evidence="1">
    <location>
        <begin position="152"/>
        <end position="178"/>
    </location>
</feature>
<dbReference type="EMBL" id="LWMN01000017">
    <property type="protein sequence ID" value="OAQ54900.1"/>
    <property type="molecule type" value="Genomic_DNA"/>
</dbReference>
<feature type="region of interest" description="Disordered" evidence="1">
    <location>
        <begin position="150"/>
        <end position="194"/>
    </location>
</feature>
<evidence type="ECO:0000256" key="1">
    <source>
        <dbReference type="SAM" id="MobiDB-lite"/>
    </source>
</evidence>
<reference evidence="2 3" key="1">
    <citation type="submission" date="2016-04" db="EMBL/GenBank/DDBJ databases">
        <title>Draft genome of an Enterococcus thailandicus strain isolated from bovine feces.</title>
        <authorList>
            <person name="Beukers A.G."/>
            <person name="Zaheer R."/>
            <person name="Goji N."/>
            <person name="Cook S.R."/>
            <person name="Amoako K."/>
            <person name="Chaves A.V."/>
            <person name="Ward M.P."/>
            <person name="Mcallister T.A."/>
        </authorList>
    </citation>
    <scope>NUCLEOTIDE SEQUENCE [LARGE SCALE GENOMIC DNA]</scope>
    <source>
        <strain evidence="2 3">F0711D 46</strain>
    </source>
</reference>
<dbReference type="RefSeq" id="WP_067485261.1">
    <property type="nucleotide sequence ID" value="NZ_LWMN01000017.1"/>
</dbReference>
<dbReference type="AlphaFoldDB" id="A0A179EPV4"/>
<dbReference type="Proteomes" id="UP000078516">
    <property type="component" value="Unassembled WGS sequence"/>
</dbReference>
<protein>
    <submittedName>
        <fullName evidence="2">Uncharacterized protein</fullName>
    </submittedName>
</protein>
<name>A0A179EPV4_ENTTH</name>
<comment type="caution">
    <text evidence="2">The sequence shown here is derived from an EMBL/GenBank/DDBJ whole genome shotgun (WGS) entry which is preliminary data.</text>
</comment>
<evidence type="ECO:0000313" key="3">
    <source>
        <dbReference type="Proteomes" id="UP000078516"/>
    </source>
</evidence>
<organism evidence="2 3">
    <name type="scientific">Enterococcus thailandicus</name>
    <dbReference type="NCBI Taxonomy" id="417368"/>
    <lineage>
        <taxon>Bacteria</taxon>
        <taxon>Bacillati</taxon>
        <taxon>Bacillota</taxon>
        <taxon>Bacilli</taxon>
        <taxon>Lactobacillales</taxon>
        <taxon>Enterococcaceae</taxon>
        <taxon>Enterococcus</taxon>
    </lineage>
</organism>